<protein>
    <recommendedName>
        <fullName evidence="4">Integrase</fullName>
    </recommendedName>
</protein>
<evidence type="ECO:0008006" key="4">
    <source>
        <dbReference type="Google" id="ProtNLM"/>
    </source>
</evidence>
<proteinExistence type="predicted"/>
<gene>
    <name evidence="2" type="ORF">GCM10009802_52000</name>
</gene>
<name>A0ABP5LA78_9ACTN</name>
<feature type="region of interest" description="Disordered" evidence="1">
    <location>
        <begin position="458"/>
        <end position="484"/>
    </location>
</feature>
<evidence type="ECO:0000313" key="3">
    <source>
        <dbReference type="Proteomes" id="UP001500443"/>
    </source>
</evidence>
<keyword evidence="3" id="KW-1185">Reference proteome</keyword>
<sequence length="716" mass="79348">MLPKHLTSKGTGRGPRFGETVWDLRPFVLRTTTKARLDFSSGFADEIAVRTTKECLFSRFRRGIPASYMSASRVKPLKLTGAVQEMHRLRAVLADLRAVGASRLSDVRRDHLVAVLDQWKTGSVETAACLVTTLKQLSAHGPFLSWDRLTIHPWPGRSAAAVAGRPPRSKENSTDRIPEHIMAPYLRGAVFYVTTASKDILAAQRMLEDLRAAAERKPYAYGRGRAMFATLAAERRAAGRGLPALPPEMAHLRPDVPVVDGIVQAPNVAFIELLIGGYSADPGLRRMIDEAGGELGYEPGGLDSPISPWPESGRPWRPRLDPFSVNIELHYLRTACWAVIAYLSGMRDSEVRELSRDCAFTEPGDDGRPRYKIRGRVYKHRKLSGDESEWVVLEIVHQAIEVLRAINNCPQYLFGWGPRETGFALMQAIPVRLRRFRDHLNGLFSTDEELFVPNDTSAVELDDDPDADNPDGKEEADAEEDAAEYGEGVPWAFTTVQFRRTVAWHIAHQPFGVVAGTRQYQHARTAMFEGYAGTSESGFAAEVASNEAAARLDYLEDLYQDWSDGGASAGGAAERISAEFERIRRELGDLPGVVSSSARLRTMLQHLTKTLHPGVLNDCFYQAATAVCRKRAKALGRPLPLHNMCLHCPNARRSAVHLPRLSTARDQALTVLDLPKKQREALPRLQVTALTDYATELDELIQTITTDDTKEGAKSV</sequence>
<dbReference type="Proteomes" id="UP001500443">
    <property type="component" value="Unassembled WGS sequence"/>
</dbReference>
<organism evidence="2 3">
    <name type="scientific">Streptomyces synnematoformans</name>
    <dbReference type="NCBI Taxonomy" id="415721"/>
    <lineage>
        <taxon>Bacteria</taxon>
        <taxon>Bacillati</taxon>
        <taxon>Actinomycetota</taxon>
        <taxon>Actinomycetes</taxon>
        <taxon>Kitasatosporales</taxon>
        <taxon>Streptomycetaceae</taxon>
        <taxon>Streptomyces</taxon>
    </lineage>
</organism>
<dbReference type="EMBL" id="BAAAPF010000233">
    <property type="protein sequence ID" value="GAA2141462.1"/>
    <property type="molecule type" value="Genomic_DNA"/>
</dbReference>
<evidence type="ECO:0000256" key="1">
    <source>
        <dbReference type="SAM" id="MobiDB-lite"/>
    </source>
</evidence>
<feature type="compositionally biased region" description="Acidic residues" evidence="1">
    <location>
        <begin position="460"/>
        <end position="469"/>
    </location>
</feature>
<accession>A0ABP5LA78</accession>
<comment type="caution">
    <text evidence="2">The sequence shown here is derived from an EMBL/GenBank/DDBJ whole genome shotgun (WGS) entry which is preliminary data.</text>
</comment>
<evidence type="ECO:0000313" key="2">
    <source>
        <dbReference type="EMBL" id="GAA2141462.1"/>
    </source>
</evidence>
<reference evidence="3" key="1">
    <citation type="journal article" date="2019" name="Int. J. Syst. Evol. Microbiol.">
        <title>The Global Catalogue of Microorganisms (GCM) 10K type strain sequencing project: providing services to taxonomists for standard genome sequencing and annotation.</title>
        <authorList>
            <consortium name="The Broad Institute Genomics Platform"/>
            <consortium name="The Broad Institute Genome Sequencing Center for Infectious Disease"/>
            <person name="Wu L."/>
            <person name="Ma J."/>
        </authorList>
    </citation>
    <scope>NUCLEOTIDE SEQUENCE [LARGE SCALE GENOMIC DNA]</scope>
    <source>
        <strain evidence="3">JCM 15481</strain>
    </source>
</reference>